<dbReference type="SUPFAM" id="SSF48452">
    <property type="entry name" value="TPR-like"/>
    <property type="match status" value="1"/>
</dbReference>
<dbReference type="Gene3D" id="1.25.40.10">
    <property type="entry name" value="Tetratricopeptide repeat domain"/>
    <property type="match status" value="1"/>
</dbReference>
<evidence type="ECO:0000256" key="2">
    <source>
        <dbReference type="ARBA" id="ARBA00022475"/>
    </source>
</evidence>
<dbReference type="PANTHER" id="PTHR38035">
    <property type="entry name" value="UPF0070 PROTEIN YFGM"/>
    <property type="match status" value="1"/>
</dbReference>
<dbReference type="InterPro" id="IPR026039">
    <property type="entry name" value="YfgM"/>
</dbReference>
<sequence length="210" mass="22790">MIPTTDRTDEETVELIREWLQQYGLTIIAGLVLGLGAIGGYRYWQNQQETQRLNESAQLDTLLQALEKNDLQAAAAPYDALLKESSDITALAALNMASAYQKADKKEDAQTALKLAAASPDPLVAQSARWQQALFQVENGDYDAALQSADALKNSAYAPQAAALQGLILEKQNKLPEALQAWQRSQDLSPSPATAAEINALQAHLAVKEN</sequence>
<dbReference type="GO" id="GO:0044877">
    <property type="term" value="F:protein-containing complex binding"/>
    <property type="evidence" value="ECO:0007669"/>
    <property type="project" value="InterPro"/>
</dbReference>
<dbReference type="EMBL" id="FKLO01000041">
    <property type="protein sequence ID" value="SAM63055.1"/>
    <property type="molecule type" value="Genomic_DNA"/>
</dbReference>
<evidence type="ECO:0000256" key="8">
    <source>
        <dbReference type="ARBA" id="ARBA00024235"/>
    </source>
</evidence>
<dbReference type="GO" id="GO:0005886">
    <property type="term" value="C:plasma membrane"/>
    <property type="evidence" value="ECO:0007669"/>
    <property type="project" value="UniProtKB-SubCell"/>
</dbReference>
<keyword evidence="3 9" id="KW-0812">Transmembrane</keyword>
<dbReference type="AlphaFoldDB" id="A0A1C3H3X9"/>
<proteinExistence type="inferred from homology"/>
<dbReference type="InterPro" id="IPR018704">
    <property type="entry name" value="SecYEG/CpoB_TPR"/>
</dbReference>
<evidence type="ECO:0000256" key="4">
    <source>
        <dbReference type="ARBA" id="ARBA00022989"/>
    </source>
</evidence>
<comment type="subcellular location">
    <subcellularLocation>
        <location evidence="1">Cell membrane</location>
        <topology evidence="1">Single-pass type II membrane protein</topology>
    </subcellularLocation>
</comment>
<protein>
    <recommendedName>
        <fullName evidence="8">Ancillary SecYEG translocon subunit</fullName>
    </recommendedName>
</protein>
<accession>A0A1C3H3X9</accession>
<dbReference type="RefSeq" id="WP_079540272.1">
    <property type="nucleotide sequence ID" value="NZ_CP171111.1"/>
</dbReference>
<dbReference type="InterPro" id="IPR011990">
    <property type="entry name" value="TPR-like_helical_dom_sf"/>
</dbReference>
<evidence type="ECO:0000313" key="12">
    <source>
        <dbReference type="Proteomes" id="UP000190837"/>
    </source>
</evidence>
<evidence type="ECO:0000259" key="10">
    <source>
        <dbReference type="Pfam" id="PF09976"/>
    </source>
</evidence>
<reference evidence="12" key="1">
    <citation type="submission" date="2016-04" db="EMBL/GenBank/DDBJ databases">
        <authorList>
            <person name="Tagini F."/>
        </authorList>
    </citation>
    <scope>NUCLEOTIDE SEQUENCE [LARGE SCALE GENOMIC DNA]</scope>
    <source>
        <strain evidence="12">CHUV0807</strain>
    </source>
</reference>
<dbReference type="Pfam" id="PF09976">
    <property type="entry name" value="TPR_21"/>
    <property type="match status" value="1"/>
</dbReference>
<evidence type="ECO:0000256" key="6">
    <source>
        <dbReference type="ARBA" id="ARBA00023186"/>
    </source>
</evidence>
<comment type="similarity">
    <text evidence="7">Belongs to the YfgM family.</text>
</comment>
<evidence type="ECO:0000313" key="11">
    <source>
        <dbReference type="EMBL" id="SAM63055.1"/>
    </source>
</evidence>
<keyword evidence="2" id="KW-1003">Cell membrane</keyword>
<organism evidence="11 12">
    <name type="scientific">Cardiobacterium hominis</name>
    <dbReference type="NCBI Taxonomy" id="2718"/>
    <lineage>
        <taxon>Bacteria</taxon>
        <taxon>Pseudomonadati</taxon>
        <taxon>Pseudomonadota</taxon>
        <taxon>Gammaproteobacteria</taxon>
        <taxon>Cardiobacteriales</taxon>
        <taxon>Cardiobacteriaceae</taxon>
        <taxon>Cardiobacterium</taxon>
    </lineage>
</organism>
<name>A0A1C3H3X9_9GAMM</name>
<dbReference type="Proteomes" id="UP000190837">
    <property type="component" value="Unassembled WGS sequence"/>
</dbReference>
<keyword evidence="4 9" id="KW-1133">Transmembrane helix</keyword>
<keyword evidence="6" id="KW-0143">Chaperone</keyword>
<gene>
    <name evidence="11" type="ORF">CHUV0807_1078</name>
</gene>
<evidence type="ECO:0000256" key="1">
    <source>
        <dbReference type="ARBA" id="ARBA00004401"/>
    </source>
</evidence>
<keyword evidence="5 9" id="KW-0472">Membrane</keyword>
<evidence type="ECO:0000256" key="5">
    <source>
        <dbReference type="ARBA" id="ARBA00023136"/>
    </source>
</evidence>
<feature type="domain" description="Ancillary SecYEG translocon subunit/Cell division coordinator CpoB TPR" evidence="10">
    <location>
        <begin position="17"/>
        <end position="188"/>
    </location>
</feature>
<evidence type="ECO:0000256" key="7">
    <source>
        <dbReference type="ARBA" id="ARBA00024197"/>
    </source>
</evidence>
<dbReference type="PANTHER" id="PTHR38035:SF1">
    <property type="entry name" value="ANCILLARY SECYEG TRANSLOCON SUBUNIT"/>
    <property type="match status" value="1"/>
</dbReference>
<feature type="transmembrane region" description="Helical" evidence="9">
    <location>
        <begin position="23"/>
        <end position="44"/>
    </location>
</feature>
<evidence type="ECO:0000256" key="3">
    <source>
        <dbReference type="ARBA" id="ARBA00022692"/>
    </source>
</evidence>
<evidence type="ECO:0000256" key="9">
    <source>
        <dbReference type="SAM" id="Phobius"/>
    </source>
</evidence>